<organism evidence="1 2">
    <name type="scientific">Hymenobacter crusticola</name>
    <dbReference type="NCBI Taxonomy" id="1770526"/>
    <lineage>
        <taxon>Bacteria</taxon>
        <taxon>Pseudomonadati</taxon>
        <taxon>Bacteroidota</taxon>
        <taxon>Cytophagia</taxon>
        <taxon>Cytophagales</taxon>
        <taxon>Hymenobacteraceae</taxon>
        <taxon>Hymenobacter</taxon>
    </lineage>
</organism>
<dbReference type="PROSITE" id="PS51257">
    <property type="entry name" value="PROKAR_LIPOPROTEIN"/>
    <property type="match status" value="1"/>
</dbReference>
<dbReference type="AlphaFoldDB" id="A0A243WH53"/>
<dbReference type="RefSeq" id="WP_086592671.1">
    <property type="nucleotide sequence ID" value="NZ_MTSE01000002.1"/>
</dbReference>
<sequence>MKKIVIGLVLSSTLLGCQKDKAAEENLSASDFAVENQKTASVPLTGLDNVAVTLKKISDSRCPNGAQCIWAGYVQTTIEVKTPADATQTVDLCLAQCGVGSPWHYRDSTTVLINKQPYWLCLTAVNPYPSVKNTPTQAQTAALRLVPQ</sequence>
<evidence type="ECO:0008006" key="3">
    <source>
        <dbReference type="Google" id="ProtNLM"/>
    </source>
</evidence>
<accession>A0A243WH53</accession>
<dbReference type="EMBL" id="MTSE01000002">
    <property type="protein sequence ID" value="OUJ75125.1"/>
    <property type="molecule type" value="Genomic_DNA"/>
</dbReference>
<gene>
    <name evidence="1" type="ORF">BXP70_03615</name>
</gene>
<dbReference type="Proteomes" id="UP000194873">
    <property type="component" value="Unassembled WGS sequence"/>
</dbReference>
<protein>
    <recommendedName>
        <fullName evidence="3">Lipoprotein</fullName>
    </recommendedName>
</protein>
<keyword evidence="2" id="KW-1185">Reference proteome</keyword>
<proteinExistence type="predicted"/>
<dbReference type="OrthoDB" id="163809at2"/>
<reference evidence="1 2" key="1">
    <citation type="submission" date="2017-01" db="EMBL/GenBank/DDBJ databases">
        <title>A new Hymenobacter.</title>
        <authorList>
            <person name="Liang Y."/>
            <person name="Feng F."/>
        </authorList>
    </citation>
    <scope>NUCLEOTIDE SEQUENCE [LARGE SCALE GENOMIC DNA]</scope>
    <source>
        <strain evidence="1">MIMBbqt21</strain>
    </source>
</reference>
<comment type="caution">
    <text evidence="1">The sequence shown here is derived from an EMBL/GenBank/DDBJ whole genome shotgun (WGS) entry which is preliminary data.</text>
</comment>
<evidence type="ECO:0000313" key="2">
    <source>
        <dbReference type="Proteomes" id="UP000194873"/>
    </source>
</evidence>
<name>A0A243WH53_9BACT</name>
<evidence type="ECO:0000313" key="1">
    <source>
        <dbReference type="EMBL" id="OUJ75125.1"/>
    </source>
</evidence>